<evidence type="ECO:0000313" key="2">
    <source>
        <dbReference type="Proteomes" id="UP000254088"/>
    </source>
</evidence>
<reference evidence="1 2" key="1">
    <citation type="submission" date="2018-06" db="EMBL/GenBank/DDBJ databases">
        <authorList>
            <consortium name="Pathogen Informatics"/>
            <person name="Doyle S."/>
        </authorList>
    </citation>
    <scope>NUCLEOTIDE SEQUENCE [LARGE SCALE GENOMIC DNA]</scope>
    <source>
        <strain evidence="1 2">NCTC10429</strain>
    </source>
</reference>
<protein>
    <submittedName>
        <fullName evidence="1">Phage protein</fullName>
    </submittedName>
</protein>
<dbReference type="AlphaFoldDB" id="A0A377E1D7"/>
<gene>
    <name evidence="1" type="ORF">NCTC10429_03954</name>
</gene>
<proteinExistence type="predicted"/>
<evidence type="ECO:0000313" key="1">
    <source>
        <dbReference type="EMBL" id="STM57381.1"/>
    </source>
</evidence>
<dbReference type="EMBL" id="UGEX01000002">
    <property type="protein sequence ID" value="STM57381.1"/>
    <property type="molecule type" value="Genomic_DNA"/>
</dbReference>
<organism evidence="1 2">
    <name type="scientific">Escherichia coli</name>
    <dbReference type="NCBI Taxonomy" id="562"/>
    <lineage>
        <taxon>Bacteria</taxon>
        <taxon>Pseudomonadati</taxon>
        <taxon>Pseudomonadota</taxon>
        <taxon>Gammaproteobacteria</taxon>
        <taxon>Enterobacterales</taxon>
        <taxon>Enterobacteriaceae</taxon>
        <taxon>Escherichia</taxon>
    </lineage>
</organism>
<dbReference type="Proteomes" id="UP000254088">
    <property type="component" value="Unassembled WGS sequence"/>
</dbReference>
<accession>A0A377E1D7</accession>
<name>A0A377E1D7_ECOLX</name>
<sequence>MFVKPVKGGQCLTLPQRPFARRRANVDENNYWLRREAAGDIRRVNKKVNTMTISFNTIPSNTLVRCFMRKWITSGEYCTDSGASLLIGHASNGAEIVPTVCAGCRRQTMHARFVVREVSWRVWSSLSPDRPVW</sequence>